<feature type="region of interest" description="Disordered" evidence="2">
    <location>
        <begin position="283"/>
        <end position="335"/>
    </location>
</feature>
<comment type="subcellular location">
    <subcellularLocation>
        <location evidence="1">Nucleus</location>
    </subcellularLocation>
</comment>
<feature type="region of interest" description="Disordered" evidence="2">
    <location>
        <begin position="179"/>
        <end position="201"/>
    </location>
</feature>
<dbReference type="Pfam" id="PF10545">
    <property type="entry name" value="MADF_DNA_bdg"/>
    <property type="match status" value="1"/>
</dbReference>
<feature type="domain" description="MADF" evidence="3">
    <location>
        <begin position="20"/>
        <end position="110"/>
    </location>
</feature>
<dbReference type="KEGG" id="amex:103025277"/>
<evidence type="ECO:0000313" key="5">
    <source>
        <dbReference type="EMBL" id="KAG9270563.1"/>
    </source>
</evidence>
<dbReference type="SMART" id="SM00595">
    <property type="entry name" value="MADF"/>
    <property type="match status" value="1"/>
</dbReference>
<dbReference type="PANTHER" id="PTHR12243:SF69">
    <property type="entry name" value="SI:CH73-59F11.3"/>
    <property type="match status" value="1"/>
</dbReference>
<reference evidence="5 6" key="1">
    <citation type="submission" date="2021-07" db="EMBL/GenBank/DDBJ databases">
        <authorList>
            <person name="Imarazene B."/>
            <person name="Zahm M."/>
            <person name="Klopp C."/>
            <person name="Cabau C."/>
            <person name="Beille S."/>
            <person name="Jouanno E."/>
            <person name="Castinel A."/>
            <person name="Lluch J."/>
            <person name="Gil L."/>
            <person name="Kuchtly C."/>
            <person name="Lopez Roques C."/>
            <person name="Donnadieu C."/>
            <person name="Parrinello H."/>
            <person name="Journot L."/>
            <person name="Du K."/>
            <person name="Schartl M."/>
            <person name="Retaux S."/>
            <person name="Guiguen Y."/>
        </authorList>
    </citation>
    <scope>NUCLEOTIDE SEQUENCE [LARGE SCALE GENOMIC DNA]</scope>
    <source>
        <strain evidence="5">Pach_M1</strain>
        <tissue evidence="5">Testis</tissue>
    </source>
</reference>
<comment type="caution">
    <text evidence="5">The sequence shown here is derived from an EMBL/GenBank/DDBJ whole genome shotgun (WGS) entry which is preliminary data.</text>
</comment>
<name>A0A8T2LFP1_ASTMX</name>
<dbReference type="InterPro" id="IPR006578">
    <property type="entry name" value="MADF-dom"/>
</dbReference>
<evidence type="ECO:0000256" key="1">
    <source>
        <dbReference type="PROSITE-ProRule" id="PRU00371"/>
    </source>
</evidence>
<dbReference type="AlphaFoldDB" id="A0A8T2LFP1"/>
<sequence length="401" mass="46006">MSSKLRPRMSSTWTSEREEEFVAMMEAKPELFDNTEMNFSNKTVKMNAWLEMAEHFRLSEKELRKKWDSLRTQYSRYTKMYAAGGVDGRLCTARQKWILQRLKFLDPHIKRRSSYCNDLDYEVTVVENSCDELSPAQVDVELDSDSLSGAQLHQAANSDGEINADTFKTQLSKRLFQDDERVSMDSPHSQGGSKRHCGGRENMSILSVPPVLTTRECENDDEELDSSSLRRMVCSTVEEQKRDDCWDMFGRYVVSCLRSLESPRSRIKAQNELCAVLQKHIEREEEEGDEPSEKKEKQMNSCSGCSGSSGVKASTNSNTNPHTHCEPRAPADEDDQEPFLKSMSIIMKRLPQSVRAEVKFRIHELVHRAEMKHLYEQTDSQNTTTPGQESGWENGLNYNLI</sequence>
<evidence type="ECO:0000256" key="2">
    <source>
        <dbReference type="SAM" id="MobiDB-lite"/>
    </source>
</evidence>
<dbReference type="GO" id="GO:0003677">
    <property type="term" value="F:DNA binding"/>
    <property type="evidence" value="ECO:0007669"/>
    <property type="project" value="InterPro"/>
</dbReference>
<evidence type="ECO:0000313" key="6">
    <source>
        <dbReference type="Proteomes" id="UP000752171"/>
    </source>
</evidence>
<evidence type="ECO:0000259" key="3">
    <source>
        <dbReference type="PROSITE" id="PS51029"/>
    </source>
</evidence>
<protein>
    <recommendedName>
        <fullName evidence="7">MADF domain-containing protein</fullName>
    </recommendedName>
</protein>
<feature type="compositionally biased region" description="Polar residues" evidence="2">
    <location>
        <begin position="311"/>
        <end position="322"/>
    </location>
</feature>
<feature type="compositionally biased region" description="Polar residues" evidence="2">
    <location>
        <begin position="377"/>
        <end position="388"/>
    </location>
</feature>
<evidence type="ECO:0000259" key="4">
    <source>
        <dbReference type="PROSITE" id="PS51031"/>
    </source>
</evidence>
<feature type="compositionally biased region" description="Low complexity" evidence="2">
    <location>
        <begin position="301"/>
        <end position="310"/>
    </location>
</feature>
<dbReference type="GO" id="GO:0006357">
    <property type="term" value="P:regulation of transcription by RNA polymerase II"/>
    <property type="evidence" value="ECO:0007669"/>
    <property type="project" value="TreeGrafter"/>
</dbReference>
<dbReference type="Proteomes" id="UP000752171">
    <property type="component" value="Unassembled WGS sequence"/>
</dbReference>
<dbReference type="PROSITE" id="PS51031">
    <property type="entry name" value="BESS"/>
    <property type="match status" value="1"/>
</dbReference>
<dbReference type="PROSITE" id="PS51029">
    <property type="entry name" value="MADF"/>
    <property type="match status" value="1"/>
</dbReference>
<dbReference type="InterPro" id="IPR039353">
    <property type="entry name" value="TF_Adf1"/>
</dbReference>
<organism evidence="5 6">
    <name type="scientific">Astyanax mexicanus</name>
    <name type="common">Blind cave fish</name>
    <name type="synonym">Astyanax fasciatus mexicanus</name>
    <dbReference type="NCBI Taxonomy" id="7994"/>
    <lineage>
        <taxon>Eukaryota</taxon>
        <taxon>Metazoa</taxon>
        <taxon>Chordata</taxon>
        <taxon>Craniata</taxon>
        <taxon>Vertebrata</taxon>
        <taxon>Euteleostomi</taxon>
        <taxon>Actinopterygii</taxon>
        <taxon>Neopterygii</taxon>
        <taxon>Teleostei</taxon>
        <taxon>Ostariophysi</taxon>
        <taxon>Characiformes</taxon>
        <taxon>Characoidei</taxon>
        <taxon>Acestrorhamphidae</taxon>
        <taxon>Acestrorhamphinae</taxon>
        <taxon>Astyanax</taxon>
    </lineage>
</organism>
<evidence type="ECO:0008006" key="7">
    <source>
        <dbReference type="Google" id="ProtNLM"/>
    </source>
</evidence>
<proteinExistence type="predicted"/>
<dbReference type="InterPro" id="IPR004210">
    <property type="entry name" value="BESS_motif"/>
</dbReference>
<dbReference type="PANTHER" id="PTHR12243">
    <property type="entry name" value="MADF DOMAIN TRANSCRIPTION FACTOR"/>
    <property type="match status" value="1"/>
</dbReference>
<dbReference type="GO" id="GO:0005634">
    <property type="term" value="C:nucleus"/>
    <property type="evidence" value="ECO:0007669"/>
    <property type="project" value="UniProtKB-SubCell"/>
</dbReference>
<gene>
    <name evidence="5" type="ORF">AMEX_G15527</name>
</gene>
<dbReference type="GO" id="GO:0005667">
    <property type="term" value="C:transcription regulator complex"/>
    <property type="evidence" value="ECO:0007669"/>
    <property type="project" value="TreeGrafter"/>
</dbReference>
<accession>A0A8T2LFP1</accession>
<keyword evidence="1" id="KW-0539">Nucleus</keyword>
<feature type="domain" description="BESS" evidence="4">
    <location>
        <begin position="333"/>
        <end position="372"/>
    </location>
</feature>
<feature type="region of interest" description="Disordered" evidence="2">
    <location>
        <begin position="377"/>
        <end position="401"/>
    </location>
</feature>
<dbReference type="EMBL" id="JAICCE010000012">
    <property type="protein sequence ID" value="KAG9270563.1"/>
    <property type="molecule type" value="Genomic_DNA"/>
</dbReference>